<gene>
    <name evidence="2" type="ORF">FHS23_000336</name>
</gene>
<dbReference type="Proteomes" id="UP000550714">
    <property type="component" value="Unassembled WGS sequence"/>
</dbReference>
<dbReference type="Gene3D" id="1.20.120.20">
    <property type="entry name" value="Apolipoprotein"/>
    <property type="match status" value="1"/>
</dbReference>
<organism evidence="2 3">
    <name type="scientific">Prauserella isguenensis</name>
    <dbReference type="NCBI Taxonomy" id="1470180"/>
    <lineage>
        <taxon>Bacteria</taxon>
        <taxon>Bacillati</taxon>
        <taxon>Actinomycetota</taxon>
        <taxon>Actinomycetes</taxon>
        <taxon>Pseudonocardiales</taxon>
        <taxon>Pseudonocardiaceae</taxon>
        <taxon>Prauserella</taxon>
    </lineage>
</organism>
<feature type="region of interest" description="Disordered" evidence="1">
    <location>
        <begin position="1"/>
        <end position="36"/>
    </location>
</feature>
<feature type="region of interest" description="Disordered" evidence="1">
    <location>
        <begin position="189"/>
        <end position="271"/>
    </location>
</feature>
<evidence type="ECO:0000256" key="1">
    <source>
        <dbReference type="SAM" id="MobiDB-lite"/>
    </source>
</evidence>
<sequence length="271" mass="28422">MATETAKTETAKTESAKTESAKTESAKSTKADDARTPVDQIKTPLLAALGAGNLASQAVNDALAKAKERYSDGGDAVRKGVEDAKKGFEDAKKNIEELPSELEGLRGKLDPAELRKLLDEYTDAALKLYHRLAESGEEAWDKLLAQPQFKKATDQLGETFQTVQVRVDGATADVRKGIDGVVSKVTSTVRGAGDDADEVVEATAEKVSGAAEKAEETVEEATTPAKPKTAAKPSTTSTASTAKSTTTRRTTGAAKKSTGSTSNNTGSKTDK</sequence>
<accession>A0A839RUD3</accession>
<protein>
    <submittedName>
        <fullName evidence="2">Heparin binding hemagglutinin HbhA</fullName>
    </submittedName>
</protein>
<comment type="caution">
    <text evidence="2">The sequence shown here is derived from an EMBL/GenBank/DDBJ whole genome shotgun (WGS) entry which is preliminary data.</text>
</comment>
<dbReference type="AlphaFoldDB" id="A0A839RUD3"/>
<evidence type="ECO:0000313" key="2">
    <source>
        <dbReference type="EMBL" id="MBB3049341.1"/>
    </source>
</evidence>
<dbReference type="RefSeq" id="WP_246381264.1">
    <property type="nucleotide sequence ID" value="NZ_JACHWU010000001.1"/>
</dbReference>
<evidence type="ECO:0000313" key="3">
    <source>
        <dbReference type="Proteomes" id="UP000550714"/>
    </source>
</evidence>
<feature type="compositionally biased region" description="Low complexity" evidence="1">
    <location>
        <begin position="220"/>
        <end position="271"/>
    </location>
</feature>
<name>A0A839RUD3_9PSEU</name>
<dbReference type="EMBL" id="JACHWU010000001">
    <property type="protein sequence ID" value="MBB3049341.1"/>
    <property type="molecule type" value="Genomic_DNA"/>
</dbReference>
<keyword evidence="3" id="KW-1185">Reference proteome</keyword>
<reference evidence="2 3" key="1">
    <citation type="submission" date="2020-08" db="EMBL/GenBank/DDBJ databases">
        <title>Genomic Encyclopedia of Type Strains, Phase III (KMG-III): the genomes of soil and plant-associated and newly described type strains.</title>
        <authorList>
            <person name="Whitman W."/>
        </authorList>
    </citation>
    <scope>NUCLEOTIDE SEQUENCE [LARGE SCALE GENOMIC DNA]</scope>
    <source>
        <strain evidence="2 3">CECT 8577</strain>
    </source>
</reference>
<proteinExistence type="predicted"/>